<accession>A0ACC0EF98</accession>
<evidence type="ECO:0000313" key="2">
    <source>
        <dbReference type="Proteomes" id="UP001060170"/>
    </source>
</evidence>
<dbReference type="Proteomes" id="UP001060170">
    <property type="component" value="Chromosome 7"/>
</dbReference>
<comment type="caution">
    <text evidence="1">The sequence shown here is derived from an EMBL/GenBank/DDBJ whole genome shotgun (WGS) entry which is preliminary data.</text>
</comment>
<gene>
    <name evidence="1" type="ORF">MJO28_007728</name>
</gene>
<reference evidence="2" key="1">
    <citation type="journal article" date="2018" name="BMC Genomics">
        <title>Genomic insights into host adaptation between the wheat stripe rust pathogen (Puccinia striiformis f. sp. tritici) and the barley stripe rust pathogen (Puccinia striiformis f. sp. hordei).</title>
        <authorList>
            <person name="Xia C."/>
            <person name="Wang M."/>
            <person name="Yin C."/>
            <person name="Cornejo O.E."/>
            <person name="Hulbert S.H."/>
            <person name="Chen X."/>
        </authorList>
    </citation>
    <scope>NUCLEOTIDE SEQUENCE [LARGE SCALE GENOMIC DNA]</scope>
    <source>
        <strain evidence="2">93-210</strain>
    </source>
</reference>
<proteinExistence type="predicted"/>
<evidence type="ECO:0000313" key="1">
    <source>
        <dbReference type="EMBL" id="KAI7952044.1"/>
    </source>
</evidence>
<dbReference type="EMBL" id="CM045871">
    <property type="protein sequence ID" value="KAI7952044.1"/>
    <property type="molecule type" value="Genomic_DNA"/>
</dbReference>
<reference evidence="1 2" key="3">
    <citation type="journal article" date="2022" name="Microbiol. Spectr.">
        <title>Folding features and dynamics of 3D genome architecture in plant fungal pathogens.</title>
        <authorList>
            <person name="Xia C."/>
        </authorList>
    </citation>
    <scope>NUCLEOTIDE SEQUENCE [LARGE SCALE GENOMIC DNA]</scope>
    <source>
        <strain evidence="1 2">93-210</strain>
    </source>
</reference>
<name>A0ACC0EF98_9BASI</name>
<reference evidence="2" key="2">
    <citation type="journal article" date="2018" name="Mol. Plant Microbe Interact.">
        <title>Genome sequence resources for the wheat stripe rust pathogen (Puccinia striiformis f. sp. tritici) and the barley stripe rust pathogen (Puccinia striiformis f. sp. hordei).</title>
        <authorList>
            <person name="Xia C."/>
            <person name="Wang M."/>
            <person name="Yin C."/>
            <person name="Cornejo O.E."/>
            <person name="Hulbert S.H."/>
            <person name="Chen X."/>
        </authorList>
    </citation>
    <scope>NUCLEOTIDE SEQUENCE [LARGE SCALE GENOMIC DNA]</scope>
    <source>
        <strain evidence="2">93-210</strain>
    </source>
</reference>
<sequence length="314" mass="34854">MINYFNTKGCNVMAVALSGIASLMLCNATTIPLKVQSNSGCEFDLRTKVGQDIMRVHIIARMCMLNSDLWANVKHFWLTRNIRLLGTDPEGDLQTSPVAEVELPFGKVFASSSIKSLIDSSVSFVYGNVDELQQSSDISPLAEYYKNRAILTPLNIYVKQLSLKAKMPVILLRNLCLNDGLANGTKFLMYSTQRTMLTVEVLTGPVKGLIKMLPQMTLIHEPDMESASAFSRFQFLIFSAFAMTINKSQGQSLSTAGILLPRPVFTHGQVYVGLSWVTSIENMCISVLSNGEEEVKTANVVNLPMIKKHFLCYF</sequence>
<keyword evidence="2" id="KW-1185">Reference proteome</keyword>
<organism evidence="1 2">
    <name type="scientific">Puccinia striiformis f. sp. tritici</name>
    <dbReference type="NCBI Taxonomy" id="168172"/>
    <lineage>
        <taxon>Eukaryota</taxon>
        <taxon>Fungi</taxon>
        <taxon>Dikarya</taxon>
        <taxon>Basidiomycota</taxon>
        <taxon>Pucciniomycotina</taxon>
        <taxon>Pucciniomycetes</taxon>
        <taxon>Pucciniales</taxon>
        <taxon>Pucciniaceae</taxon>
        <taxon>Puccinia</taxon>
    </lineage>
</organism>
<protein>
    <submittedName>
        <fullName evidence="1">Uncharacterized protein</fullName>
    </submittedName>
</protein>